<dbReference type="AlphaFoldDB" id="A0ABD2MLQ9"/>
<evidence type="ECO:0000313" key="1">
    <source>
        <dbReference type="EMBL" id="KAL3267254.1"/>
    </source>
</evidence>
<accession>A0ABD2MLQ9</accession>
<keyword evidence="2" id="KW-1185">Reference proteome</keyword>
<comment type="caution">
    <text evidence="1">The sequence shown here is derived from an EMBL/GenBank/DDBJ whole genome shotgun (WGS) entry which is preliminary data.</text>
</comment>
<name>A0ABD2MLQ9_9CUCU</name>
<proteinExistence type="predicted"/>
<evidence type="ECO:0000313" key="2">
    <source>
        <dbReference type="Proteomes" id="UP001516400"/>
    </source>
</evidence>
<sequence length="163" mass="18171">MFSFFTDYYWKPNAVFEEKEGLSAGTNPAGSTAFVGQVSAQLASNRLDVGEATKKEINIPIDFRTISYHESKFFTILSSANPEKFEWVNTTTDSFAMLDKSRLVPGGQLANGTKTMIGRGTYFGGMIYMPGSVRSYGKGTYLYYTFGAETEFSVLMFKDPEKK</sequence>
<dbReference type="EMBL" id="JABFTP020000001">
    <property type="protein sequence ID" value="KAL3267254.1"/>
    <property type="molecule type" value="Genomic_DNA"/>
</dbReference>
<protein>
    <submittedName>
        <fullName evidence="1">Uncharacterized protein</fullName>
    </submittedName>
</protein>
<dbReference type="Proteomes" id="UP001516400">
    <property type="component" value="Unassembled WGS sequence"/>
</dbReference>
<reference evidence="1 2" key="1">
    <citation type="journal article" date="2021" name="BMC Biol.">
        <title>Horizontally acquired antibacterial genes associated with adaptive radiation of ladybird beetles.</title>
        <authorList>
            <person name="Li H.S."/>
            <person name="Tang X.F."/>
            <person name="Huang Y.H."/>
            <person name="Xu Z.Y."/>
            <person name="Chen M.L."/>
            <person name="Du X.Y."/>
            <person name="Qiu B.Y."/>
            <person name="Chen P.T."/>
            <person name="Zhang W."/>
            <person name="Slipinski A."/>
            <person name="Escalona H.E."/>
            <person name="Waterhouse R.M."/>
            <person name="Zwick A."/>
            <person name="Pang H."/>
        </authorList>
    </citation>
    <scope>NUCLEOTIDE SEQUENCE [LARGE SCALE GENOMIC DNA]</scope>
    <source>
        <strain evidence="1">SYSU2018</strain>
    </source>
</reference>
<gene>
    <name evidence="1" type="ORF">HHI36_011387</name>
</gene>
<organism evidence="1 2">
    <name type="scientific">Cryptolaemus montrouzieri</name>
    <dbReference type="NCBI Taxonomy" id="559131"/>
    <lineage>
        <taxon>Eukaryota</taxon>
        <taxon>Metazoa</taxon>
        <taxon>Ecdysozoa</taxon>
        <taxon>Arthropoda</taxon>
        <taxon>Hexapoda</taxon>
        <taxon>Insecta</taxon>
        <taxon>Pterygota</taxon>
        <taxon>Neoptera</taxon>
        <taxon>Endopterygota</taxon>
        <taxon>Coleoptera</taxon>
        <taxon>Polyphaga</taxon>
        <taxon>Cucujiformia</taxon>
        <taxon>Coccinelloidea</taxon>
        <taxon>Coccinellidae</taxon>
        <taxon>Scymninae</taxon>
        <taxon>Scymnini</taxon>
        <taxon>Cryptolaemus</taxon>
    </lineage>
</organism>